<protein>
    <submittedName>
        <fullName evidence="1">Uncharacterized protein</fullName>
    </submittedName>
</protein>
<comment type="caution">
    <text evidence="1">The sequence shown here is derived from an EMBL/GenBank/DDBJ whole genome shotgun (WGS) entry which is preliminary data.</text>
</comment>
<keyword evidence="2" id="KW-1185">Reference proteome</keyword>
<name>A0A177PAV6_9GAMM</name>
<proteinExistence type="predicted"/>
<gene>
    <name evidence="1" type="ORF">A1355_18310</name>
</gene>
<reference evidence="2" key="1">
    <citation type="submission" date="2016-03" db="EMBL/GenBank/DDBJ databases">
        <authorList>
            <person name="Heylen K."/>
            <person name="De Vos P."/>
            <person name="Vekeman B."/>
        </authorList>
    </citation>
    <scope>NUCLEOTIDE SEQUENCE [LARGE SCALE GENOMIC DNA]</scope>
    <source>
        <strain evidence="2">R-45383</strain>
    </source>
</reference>
<evidence type="ECO:0000313" key="1">
    <source>
        <dbReference type="EMBL" id="OAI27341.1"/>
    </source>
</evidence>
<dbReference type="EMBL" id="LUUK01000021">
    <property type="protein sequence ID" value="OAI27341.1"/>
    <property type="molecule type" value="Genomic_DNA"/>
</dbReference>
<sequence length="139" mass="15896">MLNKYKDRWVESGAIQTLMLIGAPVSRQILVEAALNNKNRTKDIQQAINYIDSKPESIADVNLIKAGEKIGNTLYAGRWSKNSKPRFNKNKDKALIDCEFILGRDRINYTATFHKIAGVWQLHGVRETWQALMAYEKSE</sequence>
<evidence type="ECO:0000313" key="2">
    <source>
        <dbReference type="Proteomes" id="UP000077628"/>
    </source>
</evidence>
<dbReference type="Proteomes" id="UP000077628">
    <property type="component" value="Unassembled WGS sequence"/>
</dbReference>
<dbReference type="AlphaFoldDB" id="A0A177PAV6"/>
<accession>A0A177PAV6</accession>
<organism evidence="1 2">
    <name type="scientific">Methylomonas koyamae</name>
    <dbReference type="NCBI Taxonomy" id="702114"/>
    <lineage>
        <taxon>Bacteria</taxon>
        <taxon>Pseudomonadati</taxon>
        <taxon>Pseudomonadota</taxon>
        <taxon>Gammaproteobacteria</taxon>
        <taxon>Methylococcales</taxon>
        <taxon>Methylococcaceae</taxon>
        <taxon>Methylomonas</taxon>
    </lineage>
</organism>